<evidence type="ECO:0000313" key="2">
    <source>
        <dbReference type="Proteomes" id="UP000635316"/>
    </source>
</evidence>
<dbReference type="RefSeq" id="WP_200238497.1">
    <property type="nucleotide sequence ID" value="NZ_JAENGP010000016.1"/>
</dbReference>
<dbReference type="Proteomes" id="UP000635316">
    <property type="component" value="Unassembled WGS sequence"/>
</dbReference>
<reference evidence="1 2" key="1">
    <citation type="submission" date="2020-12" db="EMBL/GenBank/DDBJ databases">
        <authorList>
            <person name="Lu T."/>
            <person name="Wang Q."/>
            <person name="Han X."/>
        </authorList>
    </citation>
    <scope>NUCLEOTIDE SEQUENCE [LARGE SCALE GENOMIC DNA]</scope>
    <source>
        <strain evidence="1 2">WQ 585</strain>
    </source>
</reference>
<dbReference type="PANTHER" id="PTHR30595">
    <property type="entry name" value="GLPR-RELATED TRANSCRIPTIONAL REPRESSOR"/>
    <property type="match status" value="1"/>
</dbReference>
<sequence length="321" mass="36416">MLKDEKPGHPYLEQDDFAFLQSLRGWRRDRTTGKEGLTLAGLLMFGRWSSIQEAFPYYFLDYQEQPEAKTELCWVDRLVPDGTWSGNLFDFYRRVYRKLIAELKVPFSIKNGQRKEDTPVHVALREALVNTLVHADYTGRLSVLVVKRPNMFGFRNPGGLRLPVEQVIRGGESDCRNRTLHQMFLLIGLGERGGSGIPKIFSGWQSQHWRQPLLREKDLPEQTLLKLHMLDLLPESVLNTLRGMLQSQGRSRDKVYYLSGSAPVSPEQVFVSVTSSGNNETAKDLTTTTGTESLHRNEQDCLISPLLDAPIIDSLAVLSPS</sequence>
<comment type="caution">
    <text evidence="1">The sequence shown here is derived from an EMBL/GenBank/DDBJ whole genome shotgun (WGS) entry which is preliminary data.</text>
</comment>
<gene>
    <name evidence="1" type="ORF">JHL22_13445</name>
</gene>
<dbReference type="EMBL" id="JAENGP010000016">
    <property type="protein sequence ID" value="MBK1782218.1"/>
    <property type="molecule type" value="Genomic_DNA"/>
</dbReference>
<dbReference type="Gene3D" id="3.30.565.60">
    <property type="match status" value="1"/>
</dbReference>
<accession>A0ABS1EGS8</accession>
<dbReference type="Pfam" id="PF13749">
    <property type="entry name" value="HATPase_c_4"/>
    <property type="match status" value="1"/>
</dbReference>
<organism evidence="1 2">
    <name type="scientific">Advenella mandrilli</name>
    <dbReference type="NCBI Taxonomy" id="2800330"/>
    <lineage>
        <taxon>Bacteria</taxon>
        <taxon>Pseudomonadati</taxon>
        <taxon>Pseudomonadota</taxon>
        <taxon>Betaproteobacteria</taxon>
        <taxon>Burkholderiales</taxon>
        <taxon>Alcaligenaceae</taxon>
    </lineage>
</organism>
<dbReference type="PANTHER" id="PTHR30595:SF6">
    <property type="entry name" value="SCHLAFEN ALBA-2 DOMAIN-CONTAINING PROTEIN"/>
    <property type="match status" value="1"/>
</dbReference>
<protein>
    <recommendedName>
        <fullName evidence="3">Transcriptional regulator</fullName>
    </recommendedName>
</protein>
<evidence type="ECO:0000313" key="1">
    <source>
        <dbReference type="EMBL" id="MBK1782218.1"/>
    </source>
</evidence>
<evidence type="ECO:0008006" key="3">
    <source>
        <dbReference type="Google" id="ProtNLM"/>
    </source>
</evidence>
<keyword evidence="2" id="KW-1185">Reference proteome</keyword>
<proteinExistence type="predicted"/>
<dbReference type="InterPro" id="IPR038475">
    <property type="entry name" value="RecG_C_sf"/>
</dbReference>
<name>A0ABS1EGS8_9BURK</name>